<feature type="compositionally biased region" description="Basic and acidic residues" evidence="1">
    <location>
        <begin position="661"/>
        <end position="680"/>
    </location>
</feature>
<feature type="region of interest" description="Disordered" evidence="1">
    <location>
        <begin position="1088"/>
        <end position="1164"/>
    </location>
</feature>
<dbReference type="EMBL" id="JACGCI010000054">
    <property type="protein sequence ID" value="KAF6750862.1"/>
    <property type="molecule type" value="Genomic_DNA"/>
</dbReference>
<name>A0A8H6HR22_9AGAR</name>
<feature type="region of interest" description="Disordered" evidence="1">
    <location>
        <begin position="1"/>
        <end position="51"/>
    </location>
</feature>
<feature type="compositionally biased region" description="Acidic residues" evidence="1">
    <location>
        <begin position="1132"/>
        <end position="1164"/>
    </location>
</feature>
<gene>
    <name evidence="2" type="ORF">DFP72DRAFT_817228</name>
</gene>
<accession>A0A8H6HR22</accession>
<keyword evidence="3" id="KW-1185">Reference proteome</keyword>
<reference evidence="2 3" key="1">
    <citation type="submission" date="2020-07" db="EMBL/GenBank/DDBJ databases">
        <title>Comparative genomics of pyrophilous fungi reveals a link between fire events and developmental genes.</title>
        <authorList>
            <consortium name="DOE Joint Genome Institute"/>
            <person name="Steindorff A.S."/>
            <person name="Carver A."/>
            <person name="Calhoun S."/>
            <person name="Stillman K."/>
            <person name="Liu H."/>
            <person name="Lipzen A."/>
            <person name="Pangilinan J."/>
            <person name="Labutti K."/>
            <person name="Bruns T.D."/>
            <person name="Grigoriev I.V."/>
        </authorList>
    </citation>
    <scope>NUCLEOTIDE SEQUENCE [LARGE SCALE GENOMIC DNA]</scope>
    <source>
        <strain evidence="2 3">CBS 144469</strain>
    </source>
</reference>
<dbReference type="Proteomes" id="UP000521943">
    <property type="component" value="Unassembled WGS sequence"/>
</dbReference>
<feature type="region of interest" description="Disordered" evidence="1">
    <location>
        <begin position="661"/>
        <end position="698"/>
    </location>
</feature>
<evidence type="ECO:0000256" key="1">
    <source>
        <dbReference type="SAM" id="MobiDB-lite"/>
    </source>
</evidence>
<sequence length="1164" mass="132982">QPSSALPPSLFASVIPAPPALPKPKAPPATAPPEPTDTTSPPSKHYPVESKKNSFGLYKKFGMYQYGDSPHDPDSSVTPKKLREHQELPDVEGEPSKAPSRNPTLYPFPNLSSFRLGEWFWSDSSEKSHDSFAKLVDIVSDSNFRPQDLQGTNWKRIDTILAASEYDDGVDSAEWVDDGDSWAIKSITISVPFAKTSVNPGCHAFTVPGFHHRPLIPIIRAKLECLEAQEHFHTMGFDLRWCPGEGKEDMRTFGEMYTSKAFVDAYEALQRSPPEPGCTLPRYVVCLMFASDATMLACFGSAKVWPLYLFFANESKYNRSKPSERLFETVAYFEKLPDHFKDFMIEHTGQKHLTKAHEAVITHCQRELFHEQWKLILDEEFVEAYSHGIVVKGYDGEKRRFYPRILTYSADYPEKILIASIKNLGKYPCPRCRVLKVDIPAMGQKQDLKNRSKWARVDDNIRKEHVKKAREFLYDQQLSILSSKVETRLSHGSLVATENAFSTRLSSHGFDLYPMLVVDILHEVEIGVWKALFIHLLRLLEATEKGLTNTLDARYREMPTYGRDTIRRFVNNVSEMKQLAARDFEDLLQCAIPAFEGLLPAPHNNRVMKLLFVLGQWHGLAKLRLHTDHTLTMLEEQTVQLGESMRKFVKETCAAIPTKELQREYQARKRRETSAKRKEGPAAPGADDEDGGPKPKTLNLETYKYHSLGDVAPTIRLFGTTDSYSTQIPERFHRYPKMHYKRTSKKDVNRQLSRIQMRQNRIRRLRRQLLPDPSEEYTDENASTNPYFIGKSQNNPVSLPSWIQKKRDDPAVKDFMPKLRAHLLPRIYSMLIKEELDSEDGPDSQRLQRLQSLQTSLATDHHDTESNADRIFFHSDRIYQHQLLHINYTTYDVRRETDIINPSMSRRYVMCLRQLDDDDEDYPNPHRFVHAQVLGVYHANLIYRGEGATDLRKRRVDFLFIRWFEFCHESSKTNDFDRLQLQPANSEGAMGFLDPSDIIRASYINPRFSLGRRYPAADTSRIASKTAKDKEDWKEYYINRFVDRDMLMRYIWGHGVGHKYSHTDAPRAPPSTSGAAPEAVDLALGSAVNSDGQHGETDITTDGVPDLQVGENGDADGGVCLAKDHEHGLDNLEAEELDVGDGEDEFLDDVQQPEDEDATGSDGD</sequence>
<evidence type="ECO:0000313" key="2">
    <source>
        <dbReference type="EMBL" id="KAF6750862.1"/>
    </source>
</evidence>
<organism evidence="2 3">
    <name type="scientific">Ephemerocybe angulata</name>
    <dbReference type="NCBI Taxonomy" id="980116"/>
    <lineage>
        <taxon>Eukaryota</taxon>
        <taxon>Fungi</taxon>
        <taxon>Dikarya</taxon>
        <taxon>Basidiomycota</taxon>
        <taxon>Agaricomycotina</taxon>
        <taxon>Agaricomycetes</taxon>
        <taxon>Agaricomycetidae</taxon>
        <taxon>Agaricales</taxon>
        <taxon>Agaricineae</taxon>
        <taxon>Psathyrellaceae</taxon>
        <taxon>Ephemerocybe</taxon>
    </lineage>
</organism>
<dbReference type="OrthoDB" id="2687259at2759"/>
<proteinExistence type="predicted"/>
<feature type="compositionally biased region" description="Pro residues" evidence="1">
    <location>
        <begin position="16"/>
        <end position="35"/>
    </location>
</feature>
<feature type="non-terminal residue" evidence="2">
    <location>
        <position position="1"/>
    </location>
</feature>
<evidence type="ECO:0000313" key="3">
    <source>
        <dbReference type="Proteomes" id="UP000521943"/>
    </source>
</evidence>
<feature type="region of interest" description="Disordered" evidence="1">
    <location>
        <begin position="64"/>
        <end position="104"/>
    </location>
</feature>
<dbReference type="AlphaFoldDB" id="A0A8H6HR22"/>
<protein>
    <submittedName>
        <fullName evidence="2">Uncharacterized protein</fullName>
    </submittedName>
</protein>
<feature type="compositionally biased region" description="Low complexity" evidence="1">
    <location>
        <begin position="1"/>
        <end position="13"/>
    </location>
</feature>
<dbReference type="Pfam" id="PF18759">
    <property type="entry name" value="Plavaka"/>
    <property type="match status" value="1"/>
</dbReference>
<dbReference type="InterPro" id="IPR041078">
    <property type="entry name" value="Plavaka"/>
</dbReference>
<comment type="caution">
    <text evidence="2">The sequence shown here is derived from an EMBL/GenBank/DDBJ whole genome shotgun (WGS) entry which is preliminary data.</text>
</comment>